<evidence type="ECO:0000313" key="1">
    <source>
        <dbReference type="EMBL" id="KAJ4720175.1"/>
    </source>
</evidence>
<gene>
    <name evidence="1" type="ORF">OWV82_008041</name>
</gene>
<proteinExistence type="predicted"/>
<organism evidence="1 2">
    <name type="scientific">Melia azedarach</name>
    <name type="common">Chinaberry tree</name>
    <dbReference type="NCBI Taxonomy" id="155640"/>
    <lineage>
        <taxon>Eukaryota</taxon>
        <taxon>Viridiplantae</taxon>
        <taxon>Streptophyta</taxon>
        <taxon>Embryophyta</taxon>
        <taxon>Tracheophyta</taxon>
        <taxon>Spermatophyta</taxon>
        <taxon>Magnoliopsida</taxon>
        <taxon>eudicotyledons</taxon>
        <taxon>Gunneridae</taxon>
        <taxon>Pentapetalae</taxon>
        <taxon>rosids</taxon>
        <taxon>malvids</taxon>
        <taxon>Sapindales</taxon>
        <taxon>Meliaceae</taxon>
        <taxon>Melia</taxon>
    </lineage>
</organism>
<accession>A0ACC1Y8S8</accession>
<comment type="caution">
    <text evidence="1">The sequence shown here is derived from an EMBL/GenBank/DDBJ whole genome shotgun (WGS) entry which is preliminary data.</text>
</comment>
<keyword evidence="2" id="KW-1185">Reference proteome</keyword>
<dbReference type="EMBL" id="CM051397">
    <property type="protein sequence ID" value="KAJ4720175.1"/>
    <property type="molecule type" value="Genomic_DNA"/>
</dbReference>
<dbReference type="Proteomes" id="UP001164539">
    <property type="component" value="Chromosome 4"/>
</dbReference>
<name>A0ACC1Y8S8_MELAZ</name>
<reference evidence="1 2" key="1">
    <citation type="journal article" date="2023" name="Science">
        <title>Complex scaffold remodeling in plant triterpene biosynthesis.</title>
        <authorList>
            <person name="De La Pena R."/>
            <person name="Hodgson H."/>
            <person name="Liu J.C."/>
            <person name="Stephenson M.J."/>
            <person name="Martin A.C."/>
            <person name="Owen C."/>
            <person name="Harkess A."/>
            <person name="Leebens-Mack J."/>
            <person name="Jimenez L.E."/>
            <person name="Osbourn A."/>
            <person name="Sattely E.S."/>
        </authorList>
    </citation>
    <scope>NUCLEOTIDE SEQUENCE [LARGE SCALE GENOMIC DNA]</scope>
    <source>
        <strain evidence="2">cv. JPN11</strain>
        <tissue evidence="1">Leaf</tissue>
    </source>
</reference>
<protein>
    <submittedName>
        <fullName evidence="1">GATA zinc finger domain-containing protein 24</fullName>
    </submittedName>
</protein>
<evidence type="ECO:0000313" key="2">
    <source>
        <dbReference type="Proteomes" id="UP001164539"/>
    </source>
</evidence>
<sequence>MEAKRKRKPLSDCTNTTTTTTTTTTTISSSSSIKKPYTDSSVASVFKKLLNSTSGKTVTKSNSNPGSTANATSETNPEVSAPIDFTPAKPSRVSGTGGKLDLVEPCSVYGRKRIADKRKSKDKALTVPLTGSLEANNNTAGYKNKEDGNTVLSKSCRGRRRTSLDEDKNKEDGNTVLSKSCTARQRKKVKHEPQHAMPQDFIEKQKAYFAEIDAFELSEEEVESADQLE</sequence>